<evidence type="ECO:0000313" key="1">
    <source>
        <dbReference type="EMBL" id="KMU73044.1"/>
    </source>
</evidence>
<organism evidence="1 2">
    <name type="scientific">Coccidioides immitis RMSCC 3703</name>
    <dbReference type="NCBI Taxonomy" id="454286"/>
    <lineage>
        <taxon>Eukaryota</taxon>
        <taxon>Fungi</taxon>
        <taxon>Dikarya</taxon>
        <taxon>Ascomycota</taxon>
        <taxon>Pezizomycotina</taxon>
        <taxon>Eurotiomycetes</taxon>
        <taxon>Eurotiomycetidae</taxon>
        <taxon>Onygenales</taxon>
        <taxon>Onygenaceae</taxon>
        <taxon>Coccidioides</taxon>
    </lineage>
</organism>
<name>A0A0J8QKV6_COCIT</name>
<evidence type="ECO:0000313" key="2">
    <source>
        <dbReference type="Proteomes" id="UP000054559"/>
    </source>
</evidence>
<sequence length="179" mass="20107">MIDSLNKKKTAEAETAITTVISKEFQGNVEIDSTDEDVNTDFKKNTNNAVEIMNKIIHEISSDIPLPSINKDMRKALLEKFTKNAVNIKIPFVEKHRSDNRLIANTKYLEHLEISDDNDNNKDSVENTSKTLFKLNCMLNITGAEAPDYLTTCSDLNMDSDNLMVANLTLKPWQVTGVA</sequence>
<dbReference type="STRING" id="454286.A0A0J8QKV6"/>
<gene>
    <name evidence="1" type="ORF">CISG_09825</name>
</gene>
<reference evidence="2" key="1">
    <citation type="journal article" date="2010" name="Genome Res.">
        <title>Population genomic sequencing of Coccidioides fungi reveals recent hybridization and transposon control.</title>
        <authorList>
            <person name="Neafsey D.E."/>
            <person name="Barker B.M."/>
            <person name="Sharpton T.J."/>
            <person name="Stajich J.E."/>
            <person name="Park D.J."/>
            <person name="Whiston E."/>
            <person name="Hung C.-Y."/>
            <person name="McMahan C."/>
            <person name="White J."/>
            <person name="Sykes S."/>
            <person name="Heiman D."/>
            <person name="Young S."/>
            <person name="Zeng Q."/>
            <person name="Abouelleil A."/>
            <person name="Aftuck L."/>
            <person name="Bessette D."/>
            <person name="Brown A."/>
            <person name="FitzGerald M."/>
            <person name="Lui A."/>
            <person name="Macdonald J.P."/>
            <person name="Priest M."/>
            <person name="Orbach M.J."/>
            <person name="Galgiani J.N."/>
            <person name="Kirkland T.N."/>
            <person name="Cole G.T."/>
            <person name="Birren B.W."/>
            <person name="Henn M.R."/>
            <person name="Taylor J.W."/>
            <person name="Rounsley S.D."/>
        </authorList>
    </citation>
    <scope>NUCLEOTIDE SEQUENCE [LARGE SCALE GENOMIC DNA]</scope>
    <source>
        <strain evidence="2">RMSCC 3703</strain>
    </source>
</reference>
<accession>A0A0J8QKV6</accession>
<protein>
    <submittedName>
        <fullName evidence="1">Uncharacterized protein</fullName>
    </submittedName>
</protein>
<dbReference type="Proteomes" id="UP000054559">
    <property type="component" value="Unassembled WGS sequence"/>
</dbReference>
<dbReference type="AlphaFoldDB" id="A0A0J8QKV6"/>
<dbReference type="EMBL" id="DS268236">
    <property type="protein sequence ID" value="KMU73044.1"/>
    <property type="molecule type" value="Genomic_DNA"/>
</dbReference>
<proteinExistence type="predicted"/>